<sequence>MLLFKTNERAGSRGYCNAQTSSRRSILESRSSCKEASSGNPSDCVGEVRAQCEHAPVAEPVRNYLLKEQRRCQHHQRSREYEAPDGQTYNVPLWVRLSMPCDERDTKILTRIEHDIKNQKPDMFVISRSGFTNAVNKDILCKTSGYFDAISRSGMYEAQSSTIRTEIEQELLRIILDYAYHGSIRLTNSNAAQIFQLAVYLQMESLVDTCCSYIISR</sequence>
<accession>A0A1V9Y0W9</accession>
<dbReference type="EMBL" id="MNPL01001182">
    <property type="protein sequence ID" value="OQR79375.1"/>
    <property type="molecule type" value="Genomic_DNA"/>
</dbReference>
<reference evidence="2 3" key="1">
    <citation type="journal article" date="2017" name="Gigascience">
        <title>Draft genome of the honey bee ectoparasitic mite, Tropilaelaps mercedesae, is shaped by the parasitic life history.</title>
        <authorList>
            <person name="Dong X."/>
            <person name="Armstrong S.D."/>
            <person name="Xia D."/>
            <person name="Makepeace B.L."/>
            <person name="Darby A.C."/>
            <person name="Kadowaki T."/>
        </authorList>
    </citation>
    <scope>NUCLEOTIDE SEQUENCE [LARGE SCALE GENOMIC DNA]</scope>
    <source>
        <strain evidence="2">Wuxi-XJTLU</strain>
    </source>
</reference>
<dbReference type="PANTHER" id="PTHR45632">
    <property type="entry name" value="LD33804P"/>
    <property type="match status" value="1"/>
</dbReference>
<dbReference type="Proteomes" id="UP000192247">
    <property type="component" value="Unassembled WGS sequence"/>
</dbReference>
<evidence type="ECO:0000259" key="1">
    <source>
        <dbReference type="PROSITE" id="PS50097"/>
    </source>
</evidence>
<comment type="caution">
    <text evidence="2">The sequence shown here is derived from an EMBL/GenBank/DDBJ whole genome shotgun (WGS) entry which is preliminary data.</text>
</comment>
<dbReference type="Gene3D" id="3.30.710.10">
    <property type="entry name" value="Potassium Channel Kv1.1, Chain A"/>
    <property type="match status" value="1"/>
</dbReference>
<dbReference type="SMART" id="SM00225">
    <property type="entry name" value="BTB"/>
    <property type="match status" value="1"/>
</dbReference>
<keyword evidence="3" id="KW-1185">Reference proteome</keyword>
<evidence type="ECO:0000313" key="3">
    <source>
        <dbReference type="Proteomes" id="UP000192247"/>
    </source>
</evidence>
<evidence type="ECO:0000313" key="2">
    <source>
        <dbReference type="EMBL" id="OQR79375.1"/>
    </source>
</evidence>
<protein>
    <submittedName>
        <fullName evidence="2">Kelch protein 18</fullName>
    </submittedName>
</protein>
<dbReference type="OrthoDB" id="6418787at2759"/>
<dbReference type="InParanoid" id="A0A1V9Y0W9"/>
<dbReference type="STRING" id="418985.A0A1V9Y0W9"/>
<dbReference type="Pfam" id="PF00651">
    <property type="entry name" value="BTB"/>
    <property type="match status" value="1"/>
</dbReference>
<dbReference type="InterPro" id="IPR011333">
    <property type="entry name" value="SKP1/BTB/POZ_sf"/>
</dbReference>
<dbReference type="InterPro" id="IPR000210">
    <property type="entry name" value="BTB/POZ_dom"/>
</dbReference>
<gene>
    <name evidence="2" type="ORF">BIW11_05778</name>
</gene>
<proteinExistence type="predicted"/>
<organism evidence="2 3">
    <name type="scientific">Tropilaelaps mercedesae</name>
    <dbReference type="NCBI Taxonomy" id="418985"/>
    <lineage>
        <taxon>Eukaryota</taxon>
        <taxon>Metazoa</taxon>
        <taxon>Ecdysozoa</taxon>
        <taxon>Arthropoda</taxon>
        <taxon>Chelicerata</taxon>
        <taxon>Arachnida</taxon>
        <taxon>Acari</taxon>
        <taxon>Parasitiformes</taxon>
        <taxon>Mesostigmata</taxon>
        <taxon>Gamasina</taxon>
        <taxon>Dermanyssoidea</taxon>
        <taxon>Laelapidae</taxon>
        <taxon>Tropilaelaps</taxon>
    </lineage>
</organism>
<dbReference type="SUPFAM" id="SSF54695">
    <property type="entry name" value="POZ domain"/>
    <property type="match status" value="1"/>
</dbReference>
<feature type="domain" description="BTB" evidence="1">
    <location>
        <begin position="121"/>
        <end position="188"/>
    </location>
</feature>
<dbReference type="PROSITE" id="PS50097">
    <property type="entry name" value="BTB"/>
    <property type="match status" value="1"/>
</dbReference>
<name>A0A1V9Y0W9_9ACAR</name>
<dbReference type="AlphaFoldDB" id="A0A1V9Y0W9"/>